<dbReference type="Pfam" id="PF18564">
    <property type="entry name" value="Glyco_hydro_5_C"/>
    <property type="match status" value="1"/>
</dbReference>
<evidence type="ECO:0000256" key="3">
    <source>
        <dbReference type="ARBA" id="ARBA00023295"/>
    </source>
</evidence>
<dbReference type="InterPro" id="IPR048996">
    <property type="entry name" value="PGRS_rpt"/>
</dbReference>
<comment type="caution">
    <text evidence="7">The sequence shown here is derived from an EMBL/GenBank/DDBJ whole genome shotgun (WGS) entry which is preliminary data.</text>
</comment>
<dbReference type="Pfam" id="PF21526">
    <property type="entry name" value="PGRS"/>
    <property type="match status" value="1"/>
</dbReference>
<evidence type="ECO:0000259" key="5">
    <source>
        <dbReference type="Pfam" id="PF00150"/>
    </source>
</evidence>
<feature type="domain" description="Glycoside hydrolase family 5 C-terminal" evidence="6">
    <location>
        <begin position="578"/>
        <end position="660"/>
    </location>
</feature>
<sequence>MSRARKLRNNRSAGAGTTIGAFLAVGLVSLAAPPAAHADDLGIGDWIADLFGTGDVGLATDTGTSFVEAIHTGIEGWINSDLGQQVDGVINLLAGQYLIGDGADGTAADPNGGAGGLWFGDGGDGWDATGTDHAGGDGGAALSLFGYGGDGGDGGTAMAGGDGGIGGWLFGIGGDGGNAGDGDPAGGLPALGGAGGIGGLYGSHGAVGEAGTLSSGPPVGTSDGLSNAGGWITDSDGRVVILHGLNEVYKIAPYEPSAIGFGDDDAKLLADSGFNVVRLGVIWAGVEPEPGVFDQAYLDSINQTVQTLAGHGIRVILDMHQDGYSSVFGGEGAPLWATQTGGLPNPALGFPFDYFFNPAQYYAWDALWSNADASDGVGLANHYAQMWEYVANYFNGNPSVAGYEIMNEPWGGTYGLGSHFGAGVLTPFYNQVDTAIRAVDPSTPVYFEPDLLTTNGLPLTLGTVDDPNTVLSFHDYADNFLPGFGLGAQSASNAVAYGNSHDIPVLLTEFGSTNDYSKLSDVLKIADQNRIGWTEWEYTDKGDITTTGAGHGWLVGDPSQPPSGDNLDAGKLATLAAPYPQAISGTPNSWSFDSSTGTLQFSYSTERADGTGSFDIGSKTTISTPVVEYPHGYQVSVSGGHVVSQPNAPVLVIASDAGSVGVTVKPAS</sequence>
<dbReference type="EMBL" id="JAYJJQ010000023">
    <property type="protein sequence ID" value="MEB3071253.1"/>
    <property type="molecule type" value="Genomic_DNA"/>
</dbReference>
<dbReference type="InterPro" id="IPR041036">
    <property type="entry name" value="GH5_C"/>
</dbReference>
<reference evidence="7 8" key="1">
    <citation type="submission" date="2023-12" db="EMBL/GenBank/DDBJ databases">
        <title>Description of new species of Mycobacterium terrae complex isolated from sewage at the Sao Paulo Zoological Park Foundation in Brazil.</title>
        <authorList>
            <person name="Romagnoli C.L."/>
            <person name="Conceicao E.C."/>
            <person name="Machado E."/>
            <person name="Barreto L.B.P.F."/>
            <person name="Sharma A."/>
            <person name="Silva N.M."/>
            <person name="Marques L.E."/>
            <person name="Juliana M.A."/>
            <person name="Lourenco M.C.S."/>
            <person name="Digiampietri L.A."/>
            <person name="Suffys P.N."/>
            <person name="Viana-Niero C."/>
        </authorList>
    </citation>
    <scope>NUCLEOTIDE SEQUENCE [LARGE SCALE GENOMIC DNA]</scope>
    <source>
        <strain evidence="7 8">MYC017</strain>
    </source>
</reference>
<protein>
    <submittedName>
        <fullName evidence="7">Cellulase family glycosylhydrolase</fullName>
    </submittedName>
</protein>
<evidence type="ECO:0000256" key="1">
    <source>
        <dbReference type="ARBA" id="ARBA00005641"/>
    </source>
</evidence>
<feature type="domain" description="Glycoside hydrolase family 5" evidence="5">
    <location>
        <begin position="264"/>
        <end position="541"/>
    </location>
</feature>
<dbReference type="RefSeq" id="WP_225397537.1">
    <property type="nucleotide sequence ID" value="NZ_JAYJJQ010000023.1"/>
</dbReference>
<feature type="chain" id="PRO_5046590846" evidence="4">
    <location>
        <begin position="39"/>
        <end position="668"/>
    </location>
</feature>
<dbReference type="Pfam" id="PF00150">
    <property type="entry name" value="Cellulase"/>
    <property type="match status" value="1"/>
</dbReference>
<keyword evidence="8" id="KW-1185">Reference proteome</keyword>
<comment type="similarity">
    <text evidence="1">Belongs to the glycosyl hydrolase 5 (cellulase A) family.</text>
</comment>
<dbReference type="Gene3D" id="2.60.40.1180">
    <property type="entry name" value="Golgi alpha-mannosidase II"/>
    <property type="match status" value="1"/>
</dbReference>
<evidence type="ECO:0000313" key="8">
    <source>
        <dbReference type="Proteomes" id="UP001299283"/>
    </source>
</evidence>
<gene>
    <name evidence="7" type="ORF">K5L39_18885</name>
</gene>
<organism evidence="7 8">
    <name type="scientific">[Mycobacterium] vasticus</name>
    <dbReference type="NCBI Taxonomy" id="2875777"/>
    <lineage>
        <taxon>Bacteria</taxon>
        <taxon>Bacillati</taxon>
        <taxon>Actinomycetota</taxon>
        <taxon>Actinomycetes</taxon>
        <taxon>Mycobacteriales</taxon>
        <taxon>Mycobacteriaceae</taxon>
        <taxon>Mycolicibacter</taxon>
    </lineage>
</organism>
<dbReference type="SUPFAM" id="SSF51445">
    <property type="entry name" value="(Trans)glycosidases"/>
    <property type="match status" value="1"/>
</dbReference>
<dbReference type="InterPro" id="IPR052066">
    <property type="entry name" value="Glycosphingolipid_Hydrolases"/>
</dbReference>
<accession>A0ABU5Z1J3</accession>
<keyword evidence="3" id="KW-0326">Glycosidase</keyword>
<feature type="signal peptide" evidence="4">
    <location>
        <begin position="1"/>
        <end position="38"/>
    </location>
</feature>
<proteinExistence type="inferred from homology"/>
<dbReference type="PANTHER" id="PTHR31308:SF3">
    <property type="entry name" value="ENDOGLYCOCERAMIDASE"/>
    <property type="match status" value="1"/>
</dbReference>
<dbReference type="InterPro" id="IPR013780">
    <property type="entry name" value="Glyco_hydro_b"/>
</dbReference>
<dbReference type="InterPro" id="IPR001547">
    <property type="entry name" value="Glyco_hydro_5"/>
</dbReference>
<dbReference type="PANTHER" id="PTHR31308">
    <property type="match status" value="1"/>
</dbReference>
<evidence type="ECO:0000313" key="7">
    <source>
        <dbReference type="EMBL" id="MEB3071253.1"/>
    </source>
</evidence>
<evidence type="ECO:0000256" key="2">
    <source>
        <dbReference type="ARBA" id="ARBA00022801"/>
    </source>
</evidence>
<dbReference type="Gene3D" id="3.20.20.80">
    <property type="entry name" value="Glycosidases"/>
    <property type="match status" value="1"/>
</dbReference>
<dbReference type="InterPro" id="IPR017853">
    <property type="entry name" value="GH"/>
</dbReference>
<dbReference type="Proteomes" id="UP001299283">
    <property type="component" value="Unassembled WGS sequence"/>
</dbReference>
<evidence type="ECO:0000256" key="4">
    <source>
        <dbReference type="SAM" id="SignalP"/>
    </source>
</evidence>
<keyword evidence="4" id="KW-0732">Signal</keyword>
<evidence type="ECO:0000259" key="6">
    <source>
        <dbReference type="Pfam" id="PF18564"/>
    </source>
</evidence>
<keyword evidence="2" id="KW-0378">Hydrolase</keyword>
<name>A0ABU5Z1J3_9MYCO</name>